<dbReference type="EMBL" id="CP017904">
    <property type="protein sequence ID" value="ARP21910.1"/>
    <property type="molecule type" value="Genomic_DNA"/>
</dbReference>
<protein>
    <recommendedName>
        <fullName evidence="2">DUF333 domain-containing protein</fullName>
    </recommendedName>
</protein>
<evidence type="ECO:0000313" key="1">
    <source>
        <dbReference type="EMBL" id="ARP21910.1"/>
    </source>
</evidence>
<accession>A0A1W6UFZ0</accession>
<organism evidence="1">
    <name type="scientific">Vibrio alginolyticus</name>
    <dbReference type="NCBI Taxonomy" id="663"/>
    <lineage>
        <taxon>Bacteria</taxon>
        <taxon>Pseudomonadati</taxon>
        <taxon>Pseudomonadota</taxon>
        <taxon>Gammaproteobacteria</taxon>
        <taxon>Vibrionales</taxon>
        <taxon>Vibrionaceae</taxon>
        <taxon>Vibrio</taxon>
    </lineage>
</organism>
<name>A0A1W6UFZ0_VIBAL</name>
<sequence length="106" mass="11317">MANVSVRTLVTALVLLNLGCSDVTSKENSAVSDGHNDVKSTLPVNTIKMGTVGPGRLSEVKCEKEGDIGTVLLNDEGYPYFCVSNDGKVFWATPRMKELEVISAPS</sequence>
<reference evidence="1" key="1">
    <citation type="submission" date="2016-10" db="EMBL/GenBank/DDBJ databases">
        <title>The High Quality Genome of Vibrio alginolyticus K01M1.</title>
        <authorList>
            <person name="Wendling C."/>
            <person name="Chibani C.M."/>
            <person name="Hertel R."/>
            <person name="Sproer C."/>
            <person name="Bunk B."/>
            <person name="Overmann J."/>
            <person name="Roth O."/>
            <person name="Liesegang H."/>
        </authorList>
    </citation>
    <scope>NUCLEOTIDE SEQUENCE</scope>
    <source>
        <strain evidence="1">K05K4</strain>
        <plasmid evidence="1">pL289</plasmid>
    </source>
</reference>
<evidence type="ECO:0008006" key="2">
    <source>
        <dbReference type="Google" id="ProtNLM"/>
    </source>
</evidence>
<dbReference type="RefSeq" id="WP_086048473.1">
    <property type="nucleotide sequence ID" value="NZ_CP017893.1"/>
</dbReference>
<geneLocation type="plasmid" evidence="1">
    <name>pL289</name>
</geneLocation>
<gene>
    <name evidence="1" type="ORF">K05K4_52080</name>
</gene>
<keyword evidence="1" id="KW-0614">Plasmid</keyword>
<dbReference type="AlphaFoldDB" id="A0A1W6UFZ0"/>
<proteinExistence type="predicted"/>